<feature type="domain" description="Uracil-DNA glycosylase-like" evidence="8">
    <location>
        <begin position="60"/>
        <end position="198"/>
    </location>
</feature>
<keyword evidence="5" id="KW-0238">DNA-binding</keyword>
<dbReference type="GO" id="GO:0016799">
    <property type="term" value="F:hydrolase activity, hydrolyzing N-glycosyl compounds"/>
    <property type="evidence" value="ECO:0007669"/>
    <property type="project" value="InterPro"/>
</dbReference>
<organism evidence="9 10">
    <name type="scientific">Shearwaterpox virus</name>
    <dbReference type="NCBI Taxonomy" id="1974596"/>
    <lineage>
        <taxon>Viruses</taxon>
        <taxon>Varidnaviria</taxon>
        <taxon>Bamfordvirae</taxon>
        <taxon>Nucleocytoviricota</taxon>
        <taxon>Pokkesviricetes</taxon>
        <taxon>Chitovirales</taxon>
        <taxon>Poxviridae</taxon>
        <taxon>Chordopoxvirinae</taxon>
        <taxon>Avipoxvirus</taxon>
        <taxon>Avipoxvirus canarypox</taxon>
        <taxon>Canarypox virus</taxon>
    </lineage>
</organism>
<dbReference type="Pfam" id="PF03167">
    <property type="entry name" value="UDG"/>
    <property type="match status" value="1"/>
</dbReference>
<name>A0A1V0S7T2_CNPV</name>
<protein>
    <recommendedName>
        <fullName evidence="2">Uracil-DNA glycosylase</fullName>
    </recommendedName>
</protein>
<sequence>MRVLNIKNWPYDIEYHEDWEEIIGNISDVMEETGPLLLKDEKTSPPHEHIFKQLKQPLKDKRVCIVGIDPYPFGATGVPFESPDFSKKTIKAIADNISKRYNVRLYKNYNFILVEGVIVWNYYLSCIEGKTKSHKLYWERLSDVFINHIASYVSVFYFLGKSDFSNYYKSILNSPTTVVIGYHPAARNSQFESDETFEIVNTLLEIKDMPRINWIQGFEI</sequence>
<dbReference type="SUPFAM" id="SSF52141">
    <property type="entry name" value="Uracil-DNA glycosylase-like"/>
    <property type="match status" value="1"/>
</dbReference>
<dbReference type="Proteomes" id="UP000315116">
    <property type="component" value="Segment"/>
</dbReference>
<evidence type="ECO:0000256" key="3">
    <source>
        <dbReference type="ARBA" id="ARBA00022763"/>
    </source>
</evidence>
<evidence type="ECO:0000256" key="2">
    <source>
        <dbReference type="ARBA" id="ARBA00018429"/>
    </source>
</evidence>
<dbReference type="InterPro" id="IPR005122">
    <property type="entry name" value="Uracil-DNA_glycosylase-like"/>
</dbReference>
<dbReference type="Gene3D" id="3.40.470.10">
    <property type="entry name" value="Uracil-DNA glycosylase-like domain"/>
    <property type="match status" value="1"/>
</dbReference>
<evidence type="ECO:0000313" key="9">
    <source>
        <dbReference type="EMBL" id="ARF02680.1"/>
    </source>
</evidence>
<evidence type="ECO:0000256" key="6">
    <source>
        <dbReference type="ARBA" id="ARBA00023204"/>
    </source>
</evidence>
<evidence type="ECO:0000313" key="10">
    <source>
        <dbReference type="Proteomes" id="UP000315116"/>
    </source>
</evidence>
<dbReference type="EMBL" id="KX857216">
    <property type="protein sequence ID" value="ARF02680.1"/>
    <property type="molecule type" value="Genomic_DNA"/>
</dbReference>
<keyword evidence="4" id="KW-0378">Hydrolase</keyword>
<keyword evidence="6" id="KW-0234">DNA repair</keyword>
<proteinExistence type="inferred from homology"/>
<evidence type="ECO:0000256" key="7">
    <source>
        <dbReference type="PROSITE-ProRule" id="PRU10072"/>
    </source>
</evidence>
<gene>
    <name evidence="9" type="primary">SWPV1-073</name>
</gene>
<keyword evidence="3" id="KW-0227">DNA damage</keyword>
<evidence type="ECO:0000256" key="4">
    <source>
        <dbReference type="ARBA" id="ARBA00022801"/>
    </source>
</evidence>
<accession>A0A1V0S7T2</accession>
<comment type="similarity">
    <text evidence="1">Belongs to the uracil-DNA glycosylase (UDG) superfamily. UNG family.</text>
</comment>
<dbReference type="PROSITE" id="PS00130">
    <property type="entry name" value="U_DNA_GLYCOSYLASE"/>
    <property type="match status" value="1"/>
</dbReference>
<dbReference type="InterPro" id="IPR018085">
    <property type="entry name" value="Ura-DNA_Glyclase_AS"/>
</dbReference>
<evidence type="ECO:0000259" key="8">
    <source>
        <dbReference type="Pfam" id="PF03167"/>
    </source>
</evidence>
<dbReference type="GO" id="GO:0006281">
    <property type="term" value="P:DNA repair"/>
    <property type="evidence" value="ECO:0007669"/>
    <property type="project" value="UniProtKB-KW"/>
</dbReference>
<feature type="active site" description="Proton acceptor" evidence="7">
    <location>
        <position position="69"/>
    </location>
</feature>
<dbReference type="InterPro" id="IPR036895">
    <property type="entry name" value="Uracil-DNA_glycosylase-like_sf"/>
</dbReference>
<dbReference type="GO" id="GO:0003677">
    <property type="term" value="F:DNA binding"/>
    <property type="evidence" value="ECO:0007669"/>
    <property type="project" value="UniProtKB-KW"/>
</dbReference>
<evidence type="ECO:0000256" key="1">
    <source>
        <dbReference type="ARBA" id="ARBA00008184"/>
    </source>
</evidence>
<reference evidence="9 10" key="1">
    <citation type="journal article" date="2017" name="BMC Genomics">
        <title>Genomic characterization of two novel pathogenic avipoxviruses isolated from pacific shearwaters (Ardenna spp.).</title>
        <authorList>
            <person name="Sarker S."/>
            <person name="Das S."/>
            <person name="Lavers J.L."/>
            <person name="Hutton I."/>
            <person name="Helbig K."/>
            <person name="Imbery J."/>
            <person name="Upton C."/>
            <person name="Raidal S.R."/>
        </authorList>
    </citation>
    <scope>NUCLEOTIDE SEQUENCE [LARGE SCALE GENOMIC DNA]</scope>
    <source>
        <strain evidence="9 10">SWPV-1</strain>
    </source>
</reference>
<evidence type="ECO:0000256" key="5">
    <source>
        <dbReference type="ARBA" id="ARBA00023125"/>
    </source>
</evidence>